<feature type="region of interest" description="Disordered" evidence="1">
    <location>
        <begin position="434"/>
        <end position="456"/>
    </location>
</feature>
<feature type="compositionally biased region" description="Pro residues" evidence="1">
    <location>
        <begin position="141"/>
        <end position="150"/>
    </location>
</feature>
<feature type="non-terminal residue" evidence="2">
    <location>
        <position position="519"/>
    </location>
</feature>
<reference evidence="2" key="1">
    <citation type="submission" date="2020-05" db="EMBL/GenBank/DDBJ databases">
        <title>Phylogenomic resolution of chytrid fungi.</title>
        <authorList>
            <person name="Stajich J.E."/>
            <person name="Amses K."/>
            <person name="Simmons R."/>
            <person name="Seto K."/>
            <person name="Myers J."/>
            <person name="Bonds A."/>
            <person name="Quandt C.A."/>
            <person name="Barry K."/>
            <person name="Liu P."/>
            <person name="Grigoriev I."/>
            <person name="Longcore J.E."/>
            <person name="James T.Y."/>
        </authorList>
    </citation>
    <scope>NUCLEOTIDE SEQUENCE</scope>
    <source>
        <strain evidence="2">JEL0318</strain>
    </source>
</reference>
<name>A0AAD5SDY4_9FUNG</name>
<feature type="compositionally biased region" description="Polar residues" evidence="1">
    <location>
        <begin position="156"/>
        <end position="165"/>
    </location>
</feature>
<feature type="compositionally biased region" description="Polar residues" evidence="1">
    <location>
        <begin position="287"/>
        <end position="304"/>
    </location>
</feature>
<feature type="region of interest" description="Disordered" evidence="1">
    <location>
        <begin position="1"/>
        <end position="29"/>
    </location>
</feature>
<evidence type="ECO:0000256" key="1">
    <source>
        <dbReference type="SAM" id="MobiDB-lite"/>
    </source>
</evidence>
<dbReference type="AlphaFoldDB" id="A0AAD5SDY4"/>
<evidence type="ECO:0000313" key="3">
    <source>
        <dbReference type="Proteomes" id="UP001212841"/>
    </source>
</evidence>
<feature type="compositionally biased region" description="Low complexity" evidence="1">
    <location>
        <begin position="271"/>
        <end position="282"/>
    </location>
</feature>
<dbReference type="Proteomes" id="UP001212841">
    <property type="component" value="Unassembled WGS sequence"/>
</dbReference>
<keyword evidence="3" id="KW-1185">Reference proteome</keyword>
<gene>
    <name evidence="2" type="ORF">HK097_006756</name>
</gene>
<feature type="region of interest" description="Disordered" evidence="1">
    <location>
        <begin position="136"/>
        <end position="247"/>
    </location>
</feature>
<accession>A0AAD5SDY4</accession>
<dbReference type="EMBL" id="JADGJD010000318">
    <property type="protein sequence ID" value="KAJ3052179.1"/>
    <property type="molecule type" value="Genomic_DNA"/>
</dbReference>
<feature type="compositionally biased region" description="Low complexity" evidence="1">
    <location>
        <begin position="228"/>
        <end position="243"/>
    </location>
</feature>
<feature type="compositionally biased region" description="Basic residues" evidence="1">
    <location>
        <begin position="1"/>
        <end position="17"/>
    </location>
</feature>
<feature type="compositionally biased region" description="Basic and acidic residues" evidence="1">
    <location>
        <begin position="354"/>
        <end position="368"/>
    </location>
</feature>
<feature type="region of interest" description="Disordered" evidence="1">
    <location>
        <begin position="271"/>
        <end position="376"/>
    </location>
</feature>
<protein>
    <submittedName>
        <fullName evidence="2">Uncharacterized protein</fullName>
    </submittedName>
</protein>
<organism evidence="2 3">
    <name type="scientific">Rhizophlyctis rosea</name>
    <dbReference type="NCBI Taxonomy" id="64517"/>
    <lineage>
        <taxon>Eukaryota</taxon>
        <taxon>Fungi</taxon>
        <taxon>Fungi incertae sedis</taxon>
        <taxon>Chytridiomycota</taxon>
        <taxon>Chytridiomycota incertae sedis</taxon>
        <taxon>Chytridiomycetes</taxon>
        <taxon>Rhizophlyctidales</taxon>
        <taxon>Rhizophlyctidaceae</taxon>
        <taxon>Rhizophlyctis</taxon>
    </lineage>
</organism>
<evidence type="ECO:0000313" key="2">
    <source>
        <dbReference type="EMBL" id="KAJ3052179.1"/>
    </source>
</evidence>
<sequence>MTDKSKTKKERVGRRGHGGPMAEQQQRNLPHLVDFFDRVMHGKPVGEIKEDPVTGWVYEDTSNGMSIVDLAELDPDSTETGDPSLDSYPWATHEYGYYHAHLHPHQQSYGQEGGGRWTGYEAGGGGGMPIATTSSRAPTPSYIPPPPPTPALSSSVGSHQQQTMPSFYPSWHAQSRQRPLPSPYANRYQSPGTYPPHPTHPGAAYQGYATPSRGSTPYVPPSRTPYASSHHGGMSGSHPHAGGYVPRQQMDPYAYARSAWSPPVPPPVNYYAQNYYPQYPSPVTDGGQCSSLPTSQSGNASQALSDPPTAPDNPFQLPSVKSLIGGTLGPIDDIPKTTQKANITDDSAAGQVNTREDDVKGKEVKSDEGCGDDVTSQCTVTDEGTVSVQGVGVDQSVGVVQQGDASDQDGADEQGSGLFPIASIDQPVDLIQRSTTSTDPVSSSFESQTPSPKSTETCPLLYNNIHSTGHNLVSQPIAEETLSFYLPDIQIFNYDISEHDPEPPSYTVVERAIGNVQGE</sequence>
<feature type="compositionally biased region" description="Polar residues" evidence="1">
    <location>
        <begin position="336"/>
        <end position="353"/>
    </location>
</feature>
<comment type="caution">
    <text evidence="2">The sequence shown here is derived from an EMBL/GenBank/DDBJ whole genome shotgun (WGS) entry which is preliminary data.</text>
</comment>
<proteinExistence type="predicted"/>